<evidence type="ECO:0000259" key="1">
    <source>
        <dbReference type="Pfam" id="PF00724"/>
    </source>
</evidence>
<dbReference type="EMBL" id="DF836373">
    <property type="protein sequence ID" value="GAN05212.1"/>
    <property type="molecule type" value="Genomic_DNA"/>
</dbReference>
<dbReference type="Gene3D" id="3.20.20.70">
    <property type="entry name" value="Aldolase class I"/>
    <property type="match status" value="1"/>
</dbReference>
<dbReference type="STRING" id="91626.A0A0C9MPP7"/>
<dbReference type="OrthoDB" id="276546at2759"/>
<name>A0A0C9MPP7_9FUNG</name>
<feature type="domain" description="NADH:flavin oxidoreductase/NADH oxidase N-terminal" evidence="1">
    <location>
        <begin position="6"/>
        <end position="340"/>
    </location>
</feature>
<accession>A0A0C9MPP7</accession>
<dbReference type="SUPFAM" id="SSF51395">
    <property type="entry name" value="FMN-linked oxidoreductases"/>
    <property type="match status" value="1"/>
</dbReference>
<dbReference type="InterPro" id="IPR013785">
    <property type="entry name" value="Aldolase_TIM"/>
</dbReference>
<organism evidence="2">
    <name type="scientific">Mucor ambiguus</name>
    <dbReference type="NCBI Taxonomy" id="91626"/>
    <lineage>
        <taxon>Eukaryota</taxon>
        <taxon>Fungi</taxon>
        <taxon>Fungi incertae sedis</taxon>
        <taxon>Mucoromycota</taxon>
        <taxon>Mucoromycotina</taxon>
        <taxon>Mucoromycetes</taxon>
        <taxon>Mucorales</taxon>
        <taxon>Mucorineae</taxon>
        <taxon>Mucoraceae</taxon>
        <taxon>Mucor</taxon>
    </lineage>
</organism>
<dbReference type="CDD" id="cd02933">
    <property type="entry name" value="OYE_like_FMN"/>
    <property type="match status" value="1"/>
</dbReference>
<dbReference type="Proteomes" id="UP000053815">
    <property type="component" value="Unassembled WGS sequence"/>
</dbReference>
<sequence length="364" mass="40848">MSNTALFSPMKVGKHELKHRIALVPLTRFRADENAVPTDLQAEYYEQRATDGGLLITEATFITHKAGSYPRAPGIYTKEQIEGWKKVTQRVHAKGGVIFLQLWHIGRAAMSANIGEQPVSASDIAIEGVNLLGLPQEKPRALSIPDIKEIVGQYRQAALNAMEAGFDGVEIHSANGYLLDQFLNTSSNKRTDIYGGSAENRCRFPLEVVDAVIDAVGAERTGIRFSPWSGFQDMADEKPYETWGYITQALQDRHPDMAYLDFIEPRADFQADSYDEKQADTLDPFRQIWKGPFISAGGYTYNTQAAFDVAEKTGNMIGFGRLFISNPDLVERLRNGWPLNKYDRNTFYTNDAAGYTDYPFYKKD</sequence>
<dbReference type="AlphaFoldDB" id="A0A0C9MPP7"/>
<dbReference type="PANTHER" id="PTHR22893:SF91">
    <property type="entry name" value="NADPH DEHYDROGENASE 2-RELATED"/>
    <property type="match status" value="1"/>
</dbReference>
<dbReference type="PANTHER" id="PTHR22893">
    <property type="entry name" value="NADH OXIDOREDUCTASE-RELATED"/>
    <property type="match status" value="1"/>
</dbReference>
<dbReference type="FunFam" id="3.20.20.70:FF:000138">
    <property type="entry name" value="NADPH dehydrogenase 1"/>
    <property type="match status" value="1"/>
</dbReference>
<proteinExistence type="predicted"/>
<gene>
    <name evidence="2" type="ORF">MAM1_0084c04681</name>
</gene>
<evidence type="ECO:0000313" key="2">
    <source>
        <dbReference type="EMBL" id="GAN05212.1"/>
    </source>
</evidence>
<keyword evidence="3" id="KW-1185">Reference proteome</keyword>
<dbReference type="GO" id="GO:0010181">
    <property type="term" value="F:FMN binding"/>
    <property type="evidence" value="ECO:0007669"/>
    <property type="project" value="InterPro"/>
</dbReference>
<dbReference type="Pfam" id="PF00724">
    <property type="entry name" value="Oxidored_FMN"/>
    <property type="match status" value="1"/>
</dbReference>
<evidence type="ECO:0000313" key="3">
    <source>
        <dbReference type="Proteomes" id="UP000053815"/>
    </source>
</evidence>
<dbReference type="InterPro" id="IPR045247">
    <property type="entry name" value="Oye-like"/>
</dbReference>
<dbReference type="GO" id="GO:0016491">
    <property type="term" value="F:oxidoreductase activity"/>
    <property type="evidence" value="ECO:0007669"/>
    <property type="project" value="InterPro"/>
</dbReference>
<reference evidence="2" key="1">
    <citation type="submission" date="2014-09" db="EMBL/GenBank/DDBJ databases">
        <title>Draft genome sequence of an oleaginous Mucoromycotina fungus Mucor ambiguus NBRC6742.</title>
        <authorList>
            <person name="Takeda I."/>
            <person name="Yamane N."/>
            <person name="Morita T."/>
            <person name="Tamano K."/>
            <person name="Machida M."/>
            <person name="Baker S."/>
            <person name="Koike H."/>
        </authorList>
    </citation>
    <scope>NUCLEOTIDE SEQUENCE</scope>
    <source>
        <strain evidence="2">NBRC 6742</strain>
    </source>
</reference>
<protein>
    <submittedName>
        <fullName evidence="2">NADH flavin oxidoreductase/NADH oxidase</fullName>
    </submittedName>
</protein>
<dbReference type="InterPro" id="IPR001155">
    <property type="entry name" value="OxRdtase_FMN_N"/>
</dbReference>